<evidence type="ECO:0000313" key="1">
    <source>
        <dbReference type="Ensembl" id="ENSNPEP00000008824.1"/>
    </source>
</evidence>
<organism evidence="1 2">
    <name type="scientific">Nothoprocta perdicaria</name>
    <name type="common">Chilean tinamou</name>
    <name type="synonym">Crypturus perdicarius</name>
    <dbReference type="NCBI Taxonomy" id="30464"/>
    <lineage>
        <taxon>Eukaryota</taxon>
        <taxon>Metazoa</taxon>
        <taxon>Chordata</taxon>
        <taxon>Craniata</taxon>
        <taxon>Vertebrata</taxon>
        <taxon>Euteleostomi</taxon>
        <taxon>Archelosauria</taxon>
        <taxon>Archosauria</taxon>
        <taxon>Dinosauria</taxon>
        <taxon>Saurischia</taxon>
        <taxon>Theropoda</taxon>
        <taxon>Coelurosauria</taxon>
        <taxon>Aves</taxon>
        <taxon>Palaeognathae</taxon>
        <taxon>Tinamiformes</taxon>
        <taxon>Tinamidae</taxon>
        <taxon>Nothoprocta</taxon>
    </lineage>
</organism>
<proteinExistence type="predicted"/>
<accession>A0A8C7EC14</accession>
<sequence length="105" mass="11800">MLVARLASQLVKASQTTGKGLLCNFIYSTQPSNKNGAQPQQWHVQDPDLEEMLVPRKLSISPLESWLTVRYLLPKAEIVNIQEKVGDEPVQQYDCPAADGHEKLR</sequence>
<keyword evidence="2" id="KW-1185">Reference proteome</keyword>
<protein>
    <submittedName>
        <fullName evidence="1">Uncharacterized protein</fullName>
    </submittedName>
</protein>
<dbReference type="GO" id="GO:0005739">
    <property type="term" value="C:mitochondrion"/>
    <property type="evidence" value="ECO:0007669"/>
    <property type="project" value="TreeGrafter"/>
</dbReference>
<dbReference type="PANTHER" id="PTHR32035">
    <property type="entry name" value="AURORA KINASE A-INTERACTING PROTEIN"/>
    <property type="match status" value="1"/>
</dbReference>
<dbReference type="Ensembl" id="ENSNPET00000009048.1">
    <property type="protein sequence ID" value="ENSNPEP00000008824.1"/>
    <property type="gene ID" value="ENSNPEG00000006639.1"/>
</dbReference>
<dbReference type="PANTHER" id="PTHR32035:SF3">
    <property type="entry name" value="SMALL RIBOSOMAL SUBUNIT PROTEIN MS38"/>
    <property type="match status" value="1"/>
</dbReference>
<reference evidence="1" key="2">
    <citation type="submission" date="2025-09" db="UniProtKB">
        <authorList>
            <consortium name="Ensembl"/>
        </authorList>
    </citation>
    <scope>IDENTIFICATION</scope>
</reference>
<name>A0A8C7EC14_NOTPE</name>
<dbReference type="Proteomes" id="UP000694420">
    <property type="component" value="Unplaced"/>
</dbReference>
<evidence type="ECO:0000313" key="2">
    <source>
        <dbReference type="Proteomes" id="UP000694420"/>
    </source>
</evidence>
<reference evidence="1" key="1">
    <citation type="submission" date="2025-08" db="UniProtKB">
        <authorList>
            <consortium name="Ensembl"/>
        </authorList>
    </citation>
    <scope>IDENTIFICATION</scope>
</reference>
<dbReference type="AlphaFoldDB" id="A0A8C7EC14"/>